<name>A0A1C7NH88_9FUNG</name>
<dbReference type="EMBL" id="LUGH01000151">
    <property type="protein sequence ID" value="OBZ88467.1"/>
    <property type="molecule type" value="Genomic_DNA"/>
</dbReference>
<dbReference type="GO" id="GO:0016747">
    <property type="term" value="F:acyltransferase activity, transferring groups other than amino-acyl groups"/>
    <property type="evidence" value="ECO:0007669"/>
    <property type="project" value="InterPro"/>
</dbReference>
<dbReference type="OrthoDB" id="272266at2759"/>
<dbReference type="InterPro" id="IPR013653">
    <property type="entry name" value="GCN5-like_dom"/>
</dbReference>
<protein>
    <recommendedName>
        <fullName evidence="1">N-acetyltransferase domain-containing protein</fullName>
    </recommendedName>
</protein>
<dbReference type="Proteomes" id="UP000093000">
    <property type="component" value="Unassembled WGS sequence"/>
</dbReference>
<comment type="caution">
    <text evidence="2">The sequence shown here is derived from an EMBL/GenBank/DDBJ whole genome shotgun (WGS) entry which is preliminary data.</text>
</comment>
<feature type="domain" description="N-acetyltransferase" evidence="1">
    <location>
        <begin position="156"/>
        <end position="293"/>
    </location>
</feature>
<organism evidence="2 3">
    <name type="scientific">Choanephora cucurbitarum</name>
    <dbReference type="NCBI Taxonomy" id="101091"/>
    <lineage>
        <taxon>Eukaryota</taxon>
        <taxon>Fungi</taxon>
        <taxon>Fungi incertae sedis</taxon>
        <taxon>Mucoromycota</taxon>
        <taxon>Mucoromycotina</taxon>
        <taxon>Mucoromycetes</taxon>
        <taxon>Mucorales</taxon>
        <taxon>Mucorineae</taxon>
        <taxon>Choanephoraceae</taxon>
        <taxon>Choanephoroideae</taxon>
        <taxon>Choanephora</taxon>
    </lineage>
</organism>
<dbReference type="InterPro" id="IPR016181">
    <property type="entry name" value="Acyl_CoA_acyltransferase"/>
</dbReference>
<dbReference type="InParanoid" id="A0A1C7NH88"/>
<keyword evidence="3" id="KW-1185">Reference proteome</keyword>
<dbReference type="PROSITE" id="PS51186">
    <property type="entry name" value="GNAT"/>
    <property type="match status" value="1"/>
</dbReference>
<proteinExistence type="predicted"/>
<gene>
    <name evidence="2" type="ORF">A0J61_03490</name>
</gene>
<dbReference type="Gene3D" id="3.40.630.30">
    <property type="match status" value="1"/>
</dbReference>
<accession>A0A1C7NH88</accession>
<evidence type="ECO:0000313" key="2">
    <source>
        <dbReference type="EMBL" id="OBZ88467.1"/>
    </source>
</evidence>
<dbReference type="AlphaFoldDB" id="A0A1C7NH88"/>
<dbReference type="Pfam" id="PF08445">
    <property type="entry name" value="FR47"/>
    <property type="match status" value="1"/>
</dbReference>
<evidence type="ECO:0000259" key="1">
    <source>
        <dbReference type="PROSITE" id="PS51186"/>
    </source>
</evidence>
<dbReference type="InterPro" id="IPR000182">
    <property type="entry name" value="GNAT_dom"/>
</dbReference>
<dbReference type="STRING" id="101091.A0A1C7NH88"/>
<sequence length="293" mass="34067">MTADFYQWSTEAQLEQFKQYLVKHTPHTTPFLGWLYLGKIHKAHPIESNQIWCTHSDPLNTSDIAVWIIDGGDRIRIFVNVEIELNNRPLTPEARDIIYNKNKPTTNLPRCYVDDKYQELYEKSLKEVTEFEDPCFRYLKQASQHSIKSEQLDPTLKLTDVSMKDIDTIKAATKIDYPIEYLQQCASVSTAIKTNDKDERLAAWVLTHREMFVGVLQVLPEWRRKGLANVLVDNIGMKYIELFKEVMPDTPLEKLYFTATVESFNIASAKLFEKMGWTLTDPGVIWILCKPRD</sequence>
<evidence type="ECO:0000313" key="3">
    <source>
        <dbReference type="Proteomes" id="UP000093000"/>
    </source>
</evidence>
<reference evidence="2 3" key="1">
    <citation type="submission" date="2016-03" db="EMBL/GenBank/DDBJ databases">
        <title>Choanephora cucurbitarum.</title>
        <authorList>
            <person name="Min B."/>
            <person name="Park H."/>
            <person name="Park J.-H."/>
            <person name="Shin H.-D."/>
            <person name="Choi I.-G."/>
        </authorList>
    </citation>
    <scope>NUCLEOTIDE SEQUENCE [LARGE SCALE GENOMIC DNA]</scope>
    <source>
        <strain evidence="2 3">KUS-F28377</strain>
    </source>
</reference>
<dbReference type="SUPFAM" id="SSF55729">
    <property type="entry name" value="Acyl-CoA N-acyltransferases (Nat)"/>
    <property type="match status" value="1"/>
</dbReference>